<reference evidence="2" key="1">
    <citation type="journal article" date="2022" name="Mol. Ecol. Resour.">
        <title>The genomes of chicory, endive, great burdock and yacon provide insights into Asteraceae palaeo-polyploidization history and plant inulin production.</title>
        <authorList>
            <person name="Fan W."/>
            <person name="Wang S."/>
            <person name="Wang H."/>
            <person name="Wang A."/>
            <person name="Jiang F."/>
            <person name="Liu H."/>
            <person name="Zhao H."/>
            <person name="Xu D."/>
            <person name="Zhang Y."/>
        </authorList>
    </citation>
    <scope>NUCLEOTIDE SEQUENCE [LARGE SCALE GENOMIC DNA]</scope>
    <source>
        <strain evidence="2">cv. Niubang</strain>
    </source>
</reference>
<protein>
    <submittedName>
        <fullName evidence="1">Uncharacterized protein</fullName>
    </submittedName>
</protein>
<proteinExistence type="predicted"/>
<dbReference type="EMBL" id="CM042049">
    <property type="protein sequence ID" value="KAI3747712.1"/>
    <property type="molecule type" value="Genomic_DNA"/>
</dbReference>
<dbReference type="Proteomes" id="UP001055879">
    <property type="component" value="Linkage Group LG03"/>
</dbReference>
<sequence>MEDGLVVRGRVEIDSRQPFKSVKEAVMLFGEKVLVGEVYSGHKLKEMRSVERDNDRHQTKVGLGEAKQTLKNVKSDGNSMACYLTSLKQQLEETKSELRQLKLTTEPYSSHCTLVDTELEEIKFIENSKPTKTKPPVKDQYNPDAEDDFLFELKHESSVKSDDDPPAKVIVEVPTMQERNPPSFKIKKAKKKTLIPLLGGIFSKSKG</sequence>
<gene>
    <name evidence="1" type="ORF">L6452_10308</name>
</gene>
<reference evidence="1 2" key="2">
    <citation type="journal article" date="2022" name="Mol. Ecol. Resour.">
        <title>The genomes of chicory, endive, great burdock and yacon provide insights into Asteraceae paleo-polyploidization history and plant inulin production.</title>
        <authorList>
            <person name="Fan W."/>
            <person name="Wang S."/>
            <person name="Wang H."/>
            <person name="Wang A."/>
            <person name="Jiang F."/>
            <person name="Liu H."/>
            <person name="Zhao H."/>
            <person name="Xu D."/>
            <person name="Zhang Y."/>
        </authorList>
    </citation>
    <scope>NUCLEOTIDE SEQUENCE [LARGE SCALE GENOMIC DNA]</scope>
    <source>
        <strain evidence="2">cv. Niubang</strain>
    </source>
</reference>
<organism evidence="1 2">
    <name type="scientific">Arctium lappa</name>
    <name type="common">Greater burdock</name>
    <name type="synonym">Lappa major</name>
    <dbReference type="NCBI Taxonomy" id="4217"/>
    <lineage>
        <taxon>Eukaryota</taxon>
        <taxon>Viridiplantae</taxon>
        <taxon>Streptophyta</taxon>
        <taxon>Embryophyta</taxon>
        <taxon>Tracheophyta</taxon>
        <taxon>Spermatophyta</taxon>
        <taxon>Magnoliopsida</taxon>
        <taxon>eudicotyledons</taxon>
        <taxon>Gunneridae</taxon>
        <taxon>Pentapetalae</taxon>
        <taxon>asterids</taxon>
        <taxon>campanulids</taxon>
        <taxon>Asterales</taxon>
        <taxon>Asteraceae</taxon>
        <taxon>Carduoideae</taxon>
        <taxon>Cardueae</taxon>
        <taxon>Arctiinae</taxon>
        <taxon>Arctium</taxon>
    </lineage>
</organism>
<name>A0ACB9DMD1_ARCLA</name>
<accession>A0ACB9DMD1</accession>
<comment type="caution">
    <text evidence="1">The sequence shown here is derived from an EMBL/GenBank/DDBJ whole genome shotgun (WGS) entry which is preliminary data.</text>
</comment>
<evidence type="ECO:0000313" key="2">
    <source>
        <dbReference type="Proteomes" id="UP001055879"/>
    </source>
</evidence>
<keyword evidence="2" id="KW-1185">Reference proteome</keyword>
<evidence type="ECO:0000313" key="1">
    <source>
        <dbReference type="EMBL" id="KAI3747712.1"/>
    </source>
</evidence>